<dbReference type="Proteomes" id="UP000078419">
    <property type="component" value="Unassembled WGS sequence"/>
</dbReference>
<sequence length="107" mass="12144">MRAAVMKASKSPFITASTLPVSCPVRKSFTIRYGCILYRASVPLRGSLTILICGRPRKNKYRCKPVEYCQFYHPFLSFIKACYVPRVSFVGEVLPENKKHRILEVGG</sequence>
<proteinExistence type="predicted"/>
<protein>
    <submittedName>
        <fullName evidence="1">Uncharacterized protein</fullName>
    </submittedName>
</protein>
<accession>A0AA45UU57</accession>
<dbReference type="EMBL" id="FLLR01000045">
    <property type="protein sequence ID" value="SBO14610.1"/>
    <property type="molecule type" value="Genomic_DNA"/>
</dbReference>
<evidence type="ECO:0000313" key="1">
    <source>
        <dbReference type="EMBL" id="SBO14610.1"/>
    </source>
</evidence>
<name>A0AA45UU57_ANAPH</name>
<organism evidence="1 2">
    <name type="scientific">Anaplasma phagocytophilum</name>
    <name type="common">Ehrlichia phagocytophila</name>
    <dbReference type="NCBI Taxonomy" id="948"/>
    <lineage>
        <taxon>Bacteria</taxon>
        <taxon>Pseudomonadati</taxon>
        <taxon>Pseudomonadota</taxon>
        <taxon>Alphaproteobacteria</taxon>
        <taxon>Rickettsiales</taxon>
        <taxon>Anaplasmataceae</taxon>
        <taxon>Anaplasma</taxon>
        <taxon>phagocytophilum group</taxon>
    </lineage>
</organism>
<gene>
    <name evidence="1" type="ORF">ANAPC1_00970</name>
</gene>
<reference evidence="2" key="1">
    <citation type="submission" date="2016-03" db="EMBL/GenBank/DDBJ databases">
        <authorList>
            <person name="Loux Valentin"/>
        </authorList>
    </citation>
    <scope>NUCLEOTIDE SEQUENCE [LARGE SCALE GENOMIC DNA]</scope>
    <source>
        <strain evidence="2">C1</strain>
    </source>
</reference>
<comment type="caution">
    <text evidence="1">The sequence shown here is derived from an EMBL/GenBank/DDBJ whole genome shotgun (WGS) entry which is preliminary data.</text>
</comment>
<evidence type="ECO:0000313" key="2">
    <source>
        <dbReference type="Proteomes" id="UP000078419"/>
    </source>
</evidence>
<dbReference type="AlphaFoldDB" id="A0AA45UU57"/>